<evidence type="ECO:0000256" key="1">
    <source>
        <dbReference type="SAM" id="MobiDB-lite"/>
    </source>
</evidence>
<evidence type="ECO:0000313" key="3">
    <source>
        <dbReference type="EMBL" id="KAJ5299482.1"/>
    </source>
</evidence>
<reference evidence="3" key="2">
    <citation type="journal article" date="2023" name="IMA Fungus">
        <title>Comparative genomic study of the Penicillium genus elucidates a diverse pangenome and 15 lateral gene transfer events.</title>
        <authorList>
            <person name="Petersen C."/>
            <person name="Sorensen T."/>
            <person name="Nielsen M.R."/>
            <person name="Sondergaard T.E."/>
            <person name="Sorensen J.L."/>
            <person name="Fitzpatrick D.A."/>
            <person name="Frisvad J.C."/>
            <person name="Nielsen K.L."/>
        </authorList>
    </citation>
    <scope>NUCLEOTIDE SEQUENCE</scope>
    <source>
        <strain evidence="3">IBT 21472</strain>
    </source>
</reference>
<reference evidence="3" key="1">
    <citation type="submission" date="2022-12" db="EMBL/GenBank/DDBJ databases">
        <authorList>
            <person name="Petersen C."/>
        </authorList>
    </citation>
    <scope>NUCLEOTIDE SEQUENCE</scope>
    <source>
        <strain evidence="3">IBT 21472</strain>
    </source>
</reference>
<dbReference type="Proteomes" id="UP001147746">
    <property type="component" value="Unassembled WGS sequence"/>
</dbReference>
<accession>A0A9W9PNP1</accession>
<feature type="transmembrane region" description="Helical" evidence="2">
    <location>
        <begin position="65"/>
        <end position="88"/>
    </location>
</feature>
<name>A0A9W9PNP1_9EURO</name>
<feature type="compositionally biased region" description="Low complexity" evidence="1">
    <location>
        <begin position="170"/>
        <end position="192"/>
    </location>
</feature>
<proteinExistence type="predicted"/>
<dbReference type="AlphaFoldDB" id="A0A9W9PNP1"/>
<gene>
    <name evidence="3" type="ORF">N7476_011039</name>
</gene>
<keyword evidence="4" id="KW-1185">Reference proteome</keyword>
<feature type="region of interest" description="Disordered" evidence="1">
    <location>
        <begin position="266"/>
        <end position="310"/>
    </location>
</feature>
<feature type="region of interest" description="Disordered" evidence="1">
    <location>
        <begin position="158"/>
        <end position="195"/>
    </location>
</feature>
<dbReference type="EMBL" id="JAPZBO010000010">
    <property type="protein sequence ID" value="KAJ5299482.1"/>
    <property type="molecule type" value="Genomic_DNA"/>
</dbReference>
<evidence type="ECO:0000313" key="4">
    <source>
        <dbReference type="Proteomes" id="UP001147746"/>
    </source>
</evidence>
<comment type="caution">
    <text evidence="3">The sequence shown here is derived from an EMBL/GenBank/DDBJ whole genome shotgun (WGS) entry which is preliminary data.</text>
</comment>
<feature type="compositionally biased region" description="Polar residues" evidence="1">
    <location>
        <begin position="295"/>
        <end position="310"/>
    </location>
</feature>
<evidence type="ECO:0000256" key="2">
    <source>
        <dbReference type="SAM" id="Phobius"/>
    </source>
</evidence>
<organism evidence="3 4">
    <name type="scientific">Penicillium atrosanguineum</name>
    <dbReference type="NCBI Taxonomy" id="1132637"/>
    <lineage>
        <taxon>Eukaryota</taxon>
        <taxon>Fungi</taxon>
        <taxon>Dikarya</taxon>
        <taxon>Ascomycota</taxon>
        <taxon>Pezizomycotina</taxon>
        <taxon>Eurotiomycetes</taxon>
        <taxon>Eurotiomycetidae</taxon>
        <taxon>Eurotiales</taxon>
        <taxon>Aspergillaceae</taxon>
        <taxon>Penicillium</taxon>
    </lineage>
</organism>
<keyword evidence="2" id="KW-0472">Membrane</keyword>
<keyword evidence="2" id="KW-0812">Transmembrane</keyword>
<keyword evidence="2" id="KW-1133">Transmembrane helix</keyword>
<sequence>MFRLSFDHIPDYVLELELAFDHFGQKHSDCRSDVHCDGANHLHGNIDELWIVPTSGTTKSTNTGAIIGEILGGLAGLTICAALIWICLRRKQQAKLDIRLLSSSSAQSPHGREISSIRAITHLPRKFNTQRWNADHKIVSLIPRLPDIDNISDSVVSPPLTRGTGGTGASHTNTTISSISSSRPSLSLHGPSIGPSERSAFTAGISSISSRSTSQIPQMPLTPRIQPHTFLFPKLYDTPVNCSRAELAPYSCSELIKIPLEQRSRNLRPHGQLPKLNSKPTDPPLPSVDSISPLELSSPTSMPRETRQRLVTSDSVVLAANLDRYSVPIVLAPKLQEEWSGDPESDHVMRFLKYERGHVVEMAEKERGGDS</sequence>
<protein>
    <submittedName>
        <fullName evidence="3">Uncharacterized protein</fullName>
    </submittedName>
</protein>